<dbReference type="InterPro" id="IPR009012">
    <property type="entry name" value="GrpE_head"/>
</dbReference>
<keyword evidence="4" id="KW-0963">Cytoplasm</keyword>
<dbReference type="GO" id="GO:0051087">
    <property type="term" value="F:protein-folding chaperone binding"/>
    <property type="evidence" value="ECO:0007669"/>
    <property type="project" value="InterPro"/>
</dbReference>
<reference evidence="10 11" key="2">
    <citation type="submission" date="2018-10" db="EMBL/GenBank/DDBJ databases">
        <authorList>
            <consortium name="Pathogen Informatics"/>
        </authorList>
    </citation>
    <scope>NUCLEOTIDE SEQUENCE [LARGE SCALE GENOMIC DNA]</scope>
</reference>
<accession>A0A0N4VKD1</accession>
<dbReference type="GO" id="GO:0051082">
    <property type="term" value="F:unfolded protein binding"/>
    <property type="evidence" value="ECO:0007669"/>
    <property type="project" value="TreeGrafter"/>
</dbReference>
<evidence type="ECO:0000256" key="6">
    <source>
        <dbReference type="ARBA" id="ARBA00023186"/>
    </source>
</evidence>
<evidence type="ECO:0000256" key="1">
    <source>
        <dbReference type="ARBA" id="ARBA00004496"/>
    </source>
</evidence>
<evidence type="ECO:0000313" key="10">
    <source>
        <dbReference type="EMBL" id="VDD95876.1"/>
    </source>
</evidence>
<keyword evidence="9" id="KW-0732">Signal</keyword>
<keyword evidence="6 7" id="KW-0143">Chaperone</keyword>
<organism evidence="12">
    <name type="scientific">Enterobius vermicularis</name>
    <name type="common">Human pinworm</name>
    <dbReference type="NCBI Taxonomy" id="51028"/>
    <lineage>
        <taxon>Eukaryota</taxon>
        <taxon>Metazoa</taxon>
        <taxon>Ecdysozoa</taxon>
        <taxon>Nematoda</taxon>
        <taxon>Chromadorea</taxon>
        <taxon>Rhabditida</taxon>
        <taxon>Spirurina</taxon>
        <taxon>Oxyuridomorpha</taxon>
        <taxon>Oxyuroidea</taxon>
        <taxon>Oxyuridae</taxon>
        <taxon>Enterobius</taxon>
    </lineage>
</organism>
<dbReference type="EMBL" id="UXUI01011017">
    <property type="protein sequence ID" value="VDD95876.1"/>
    <property type="molecule type" value="Genomic_DNA"/>
</dbReference>
<dbReference type="WBParaSite" id="EVEC_0001131901-mRNA-1">
    <property type="protein sequence ID" value="EVEC_0001131901-mRNA-1"/>
    <property type="gene ID" value="EVEC_0001131901"/>
</dbReference>
<evidence type="ECO:0000256" key="4">
    <source>
        <dbReference type="ARBA" id="ARBA00022490"/>
    </source>
</evidence>
<dbReference type="GO" id="GO:0030150">
    <property type="term" value="P:protein import into mitochondrial matrix"/>
    <property type="evidence" value="ECO:0007669"/>
    <property type="project" value="TreeGrafter"/>
</dbReference>
<dbReference type="SUPFAM" id="SSF58014">
    <property type="entry name" value="Coiled-coil domain of nucleotide exchange factor GrpE"/>
    <property type="match status" value="1"/>
</dbReference>
<evidence type="ECO:0000256" key="3">
    <source>
        <dbReference type="ARBA" id="ARBA00011738"/>
    </source>
</evidence>
<evidence type="ECO:0000256" key="5">
    <source>
        <dbReference type="ARBA" id="ARBA00023016"/>
    </source>
</evidence>
<sequence>SFVFAFFLIIIFKQISGSEFFAYVKKTVGAEVPDDQFVVPREAYDALAAEYDSVCGEAAEFKDKYTRALAETENVRRRGAKQVEEAKLFHLQKFSKDLIGVRDILDLAVNAVKQEDIDASPKLKALHDGIVMTCKVFEKTFSTHGIEKVSPVGEKFDPNMHEAVFQVPKDKAKHKPGYIEEVMTIGYSLHGRPIRAAKVSVVAE</sequence>
<feature type="chain" id="PRO_5043123025" description="GrpE protein homolog" evidence="9">
    <location>
        <begin position="18"/>
        <end position="204"/>
    </location>
</feature>
<dbReference type="Proteomes" id="UP000274131">
    <property type="component" value="Unassembled WGS sequence"/>
</dbReference>
<evidence type="ECO:0000256" key="2">
    <source>
        <dbReference type="ARBA" id="ARBA00009054"/>
    </source>
</evidence>
<dbReference type="PRINTS" id="PR00773">
    <property type="entry name" value="GRPEPROTEIN"/>
</dbReference>
<evidence type="ECO:0000256" key="8">
    <source>
        <dbReference type="RuleBase" id="RU004478"/>
    </source>
</evidence>
<dbReference type="PROSITE" id="PS01071">
    <property type="entry name" value="GRPE"/>
    <property type="match status" value="1"/>
</dbReference>
<dbReference type="GO" id="GO:0001405">
    <property type="term" value="C:PAM complex, Tim23 associated import motor"/>
    <property type="evidence" value="ECO:0007669"/>
    <property type="project" value="TreeGrafter"/>
</dbReference>
<evidence type="ECO:0000256" key="9">
    <source>
        <dbReference type="SAM" id="SignalP"/>
    </source>
</evidence>
<keyword evidence="7" id="KW-0496">Mitochondrion</keyword>
<reference evidence="12" key="1">
    <citation type="submission" date="2017-02" db="UniProtKB">
        <authorList>
            <consortium name="WormBaseParasite"/>
        </authorList>
    </citation>
    <scope>IDENTIFICATION</scope>
</reference>
<feature type="signal peptide" evidence="9">
    <location>
        <begin position="1"/>
        <end position="17"/>
    </location>
</feature>
<dbReference type="PANTHER" id="PTHR21237:SF23">
    <property type="entry name" value="GRPE PROTEIN HOMOLOG, MITOCHONDRIAL"/>
    <property type="match status" value="1"/>
</dbReference>
<dbReference type="SUPFAM" id="SSF51064">
    <property type="entry name" value="Head domain of nucleotide exchange factor GrpE"/>
    <property type="match status" value="1"/>
</dbReference>
<protein>
    <recommendedName>
        <fullName evidence="7">GrpE protein homolog</fullName>
    </recommendedName>
</protein>
<dbReference type="Pfam" id="PF01025">
    <property type="entry name" value="GrpE"/>
    <property type="match status" value="1"/>
</dbReference>
<dbReference type="InterPro" id="IPR000740">
    <property type="entry name" value="GrpE"/>
</dbReference>
<dbReference type="AlphaFoldDB" id="A0A0N4VKD1"/>
<comment type="subcellular location">
    <subcellularLocation>
        <location evidence="1">Cytoplasm</location>
    </subcellularLocation>
    <subcellularLocation>
        <location evidence="7">Mitochondrion matrix</location>
    </subcellularLocation>
</comment>
<dbReference type="Gene3D" id="3.90.20.20">
    <property type="match status" value="1"/>
</dbReference>
<dbReference type="GO" id="GO:0042803">
    <property type="term" value="F:protein homodimerization activity"/>
    <property type="evidence" value="ECO:0007669"/>
    <property type="project" value="InterPro"/>
</dbReference>
<dbReference type="OrthoDB" id="201635at2759"/>
<dbReference type="HAMAP" id="MF_01151">
    <property type="entry name" value="GrpE"/>
    <property type="match status" value="1"/>
</dbReference>
<dbReference type="CDD" id="cd00446">
    <property type="entry name" value="GrpE"/>
    <property type="match status" value="1"/>
</dbReference>
<keyword evidence="5" id="KW-0346">Stress response</keyword>
<dbReference type="Gene3D" id="2.30.22.10">
    <property type="entry name" value="Head domain of nucleotide exchange factor GrpE"/>
    <property type="match status" value="1"/>
</dbReference>
<keyword evidence="11" id="KW-1185">Reference proteome</keyword>
<dbReference type="STRING" id="51028.A0A0N4VKD1"/>
<comment type="similarity">
    <text evidence="2 8">Belongs to the GrpE family.</text>
</comment>
<evidence type="ECO:0000313" key="11">
    <source>
        <dbReference type="Proteomes" id="UP000274131"/>
    </source>
</evidence>
<evidence type="ECO:0000256" key="7">
    <source>
        <dbReference type="RuleBase" id="RU000640"/>
    </source>
</evidence>
<comment type="function">
    <text evidence="7">Essential component of the PAM complex, a complex required for the translocation of transit peptide-containing proteins from the inner membrane into the mitochondrial matrix in an ATP-dependent manner.</text>
</comment>
<name>A0A0N4VKD1_ENTVE</name>
<dbReference type="InterPro" id="IPR013805">
    <property type="entry name" value="GrpE_CC"/>
</dbReference>
<evidence type="ECO:0000313" key="12">
    <source>
        <dbReference type="WBParaSite" id="EVEC_0001131901-mRNA-1"/>
    </source>
</evidence>
<dbReference type="PANTHER" id="PTHR21237">
    <property type="entry name" value="GRPE PROTEIN"/>
    <property type="match status" value="1"/>
</dbReference>
<gene>
    <name evidence="10" type="ORF">EVEC_LOCUS10627</name>
</gene>
<comment type="subunit">
    <text evidence="3">Homodimer.</text>
</comment>
<proteinExistence type="inferred from homology"/>
<dbReference type="GO" id="GO:0000774">
    <property type="term" value="F:adenyl-nucleotide exchange factor activity"/>
    <property type="evidence" value="ECO:0007669"/>
    <property type="project" value="InterPro"/>
</dbReference>
<dbReference type="FunFam" id="2.30.22.10:FF:000001">
    <property type="entry name" value="Protein GrpE"/>
    <property type="match status" value="1"/>
</dbReference>
<dbReference type="GO" id="GO:0006457">
    <property type="term" value="P:protein folding"/>
    <property type="evidence" value="ECO:0007669"/>
    <property type="project" value="InterPro"/>
</dbReference>